<proteinExistence type="predicted"/>
<comment type="caution">
    <text evidence="1">The sequence shown here is derived from an EMBL/GenBank/DDBJ whole genome shotgun (WGS) entry which is preliminary data.</text>
</comment>
<reference evidence="1" key="1">
    <citation type="submission" date="2020-09" db="EMBL/GenBank/DDBJ databases">
        <title>Genome-Enabled Discovery of Anthraquinone Biosynthesis in Senna tora.</title>
        <authorList>
            <person name="Kang S.-H."/>
            <person name="Pandey R.P."/>
            <person name="Lee C.-M."/>
            <person name="Sim J.-S."/>
            <person name="Jeong J.-T."/>
            <person name="Choi B.-S."/>
            <person name="Jung M."/>
            <person name="Ginzburg D."/>
            <person name="Zhao K."/>
            <person name="Won S.Y."/>
            <person name="Oh T.-J."/>
            <person name="Yu Y."/>
            <person name="Kim N.-H."/>
            <person name="Lee O.R."/>
            <person name="Lee T.-H."/>
            <person name="Bashyal P."/>
            <person name="Kim T.-S."/>
            <person name="Lee W.-H."/>
            <person name="Kawkins C."/>
            <person name="Kim C.-K."/>
            <person name="Kim J.S."/>
            <person name="Ahn B.O."/>
            <person name="Rhee S.Y."/>
            <person name="Sohng J.K."/>
        </authorList>
    </citation>
    <scope>NUCLEOTIDE SEQUENCE</scope>
    <source>
        <tissue evidence="1">Leaf</tissue>
    </source>
</reference>
<keyword evidence="2" id="KW-1185">Reference proteome</keyword>
<evidence type="ECO:0000313" key="1">
    <source>
        <dbReference type="EMBL" id="KAF7810498.1"/>
    </source>
</evidence>
<accession>A0A834W6U2</accession>
<dbReference type="AlphaFoldDB" id="A0A834W6U2"/>
<sequence>MPKGEEASYNHLYLSDRSGVIASLFEHCWFTLRRLQNWRLA</sequence>
<protein>
    <submittedName>
        <fullName evidence="1">Uncharacterized protein</fullName>
    </submittedName>
</protein>
<name>A0A834W6U2_9FABA</name>
<dbReference type="EMBL" id="JAAIUW010000011">
    <property type="protein sequence ID" value="KAF7810498.1"/>
    <property type="molecule type" value="Genomic_DNA"/>
</dbReference>
<dbReference type="Proteomes" id="UP000634136">
    <property type="component" value="Unassembled WGS sequence"/>
</dbReference>
<organism evidence="1 2">
    <name type="scientific">Senna tora</name>
    <dbReference type="NCBI Taxonomy" id="362788"/>
    <lineage>
        <taxon>Eukaryota</taxon>
        <taxon>Viridiplantae</taxon>
        <taxon>Streptophyta</taxon>
        <taxon>Embryophyta</taxon>
        <taxon>Tracheophyta</taxon>
        <taxon>Spermatophyta</taxon>
        <taxon>Magnoliopsida</taxon>
        <taxon>eudicotyledons</taxon>
        <taxon>Gunneridae</taxon>
        <taxon>Pentapetalae</taxon>
        <taxon>rosids</taxon>
        <taxon>fabids</taxon>
        <taxon>Fabales</taxon>
        <taxon>Fabaceae</taxon>
        <taxon>Caesalpinioideae</taxon>
        <taxon>Cassia clade</taxon>
        <taxon>Senna</taxon>
    </lineage>
</organism>
<gene>
    <name evidence="1" type="ORF">G2W53_037241</name>
</gene>
<evidence type="ECO:0000313" key="2">
    <source>
        <dbReference type="Proteomes" id="UP000634136"/>
    </source>
</evidence>